<evidence type="ECO:0000313" key="3">
    <source>
        <dbReference type="Proteomes" id="UP000664169"/>
    </source>
</evidence>
<dbReference type="Proteomes" id="UP000664169">
    <property type="component" value="Unassembled WGS sequence"/>
</dbReference>
<dbReference type="Pfam" id="PF11951">
    <property type="entry name" value="Fungal_trans_2"/>
    <property type="match status" value="1"/>
</dbReference>
<proteinExistence type="predicted"/>
<feature type="compositionally biased region" description="Polar residues" evidence="1">
    <location>
        <begin position="77"/>
        <end position="97"/>
    </location>
</feature>
<dbReference type="OrthoDB" id="2991872at2759"/>
<dbReference type="InterPro" id="IPR021858">
    <property type="entry name" value="Fun_TF"/>
</dbReference>
<keyword evidence="3" id="KW-1185">Reference proteome</keyword>
<sequence>MTDPKALRTRLSDTDEETFTIWAFVESLRQLAFTAGKRDSREQPSCKQCLRKGVKCVGYIDPDALRIRDETMRVTKKLQQSNEGPSSSRAQQHDQSTIPFEASVEDTTIRIPHLAQSARDLALSFFLRSYISTTLFETYLPQMYSAAPNADDACSSAITAAAYAAFAKQTKQADYNVIAQHKYVEALSRLNVALENPQKARDDRTLLTTMMLALFEAINFKAGETPTAWINHILGTVELLKYRGHPNTESSVSASLLGHAIFNVRAMYILTLKVVPTDFVRFVRSTKPFFDPIGPSELLDPILQNLSRLGIDLRGNTRCLLFLQAADIERQIAEFSTSLFTTVIPCLDDTNPSQTRAQPSEGYVYRSRSFRFARMWNTVHLMRICLTDPKAQKTLGAWIGKLGDGRDGNTQTDFDEATLVRLQQQMRSLDPELPEELLAQMPSTFTQDSQDQSFFSSTLDLE</sequence>
<protein>
    <recommendedName>
        <fullName evidence="4">Zn(2)-C6 fungal-type domain-containing protein</fullName>
    </recommendedName>
</protein>
<dbReference type="InterPro" id="IPR053175">
    <property type="entry name" value="DHMBA_Reg_Transcription_Factor"/>
</dbReference>
<feature type="region of interest" description="Disordered" evidence="1">
    <location>
        <begin position="76"/>
        <end position="97"/>
    </location>
</feature>
<evidence type="ECO:0008006" key="4">
    <source>
        <dbReference type="Google" id="ProtNLM"/>
    </source>
</evidence>
<dbReference type="EMBL" id="CAJPDQ010000025">
    <property type="protein sequence ID" value="CAF9926526.1"/>
    <property type="molecule type" value="Genomic_DNA"/>
</dbReference>
<accession>A0A8H3FSI6</accession>
<dbReference type="PANTHER" id="PTHR38791">
    <property type="entry name" value="ZN(II)2CYS6 TRANSCRIPTION FACTOR (EUROFUNG)-RELATED-RELATED"/>
    <property type="match status" value="1"/>
</dbReference>
<evidence type="ECO:0000313" key="2">
    <source>
        <dbReference type="EMBL" id="CAF9926526.1"/>
    </source>
</evidence>
<name>A0A8H3FSI6_9LECA</name>
<comment type="caution">
    <text evidence="2">The sequence shown here is derived from an EMBL/GenBank/DDBJ whole genome shotgun (WGS) entry which is preliminary data.</text>
</comment>
<dbReference type="AlphaFoldDB" id="A0A8H3FSI6"/>
<gene>
    <name evidence="2" type="ORF">GOMPHAMPRED_004160</name>
</gene>
<evidence type="ECO:0000256" key="1">
    <source>
        <dbReference type="SAM" id="MobiDB-lite"/>
    </source>
</evidence>
<organism evidence="2 3">
    <name type="scientific">Gomphillus americanus</name>
    <dbReference type="NCBI Taxonomy" id="1940652"/>
    <lineage>
        <taxon>Eukaryota</taxon>
        <taxon>Fungi</taxon>
        <taxon>Dikarya</taxon>
        <taxon>Ascomycota</taxon>
        <taxon>Pezizomycotina</taxon>
        <taxon>Lecanoromycetes</taxon>
        <taxon>OSLEUM clade</taxon>
        <taxon>Ostropomycetidae</taxon>
        <taxon>Ostropales</taxon>
        <taxon>Graphidaceae</taxon>
        <taxon>Gomphilloideae</taxon>
        <taxon>Gomphillus</taxon>
    </lineage>
</organism>
<reference evidence="2" key="1">
    <citation type="submission" date="2021-03" db="EMBL/GenBank/DDBJ databases">
        <authorList>
            <person name="Tagirdzhanova G."/>
        </authorList>
    </citation>
    <scope>NUCLEOTIDE SEQUENCE</scope>
</reference>